<keyword evidence="1" id="KW-0472">Membrane</keyword>
<evidence type="ECO:0000313" key="3">
    <source>
        <dbReference type="Proteomes" id="UP001443914"/>
    </source>
</evidence>
<dbReference type="AlphaFoldDB" id="A0AAW1IG73"/>
<organism evidence="2 3">
    <name type="scientific">Saponaria officinalis</name>
    <name type="common">Common soapwort</name>
    <name type="synonym">Lychnis saponaria</name>
    <dbReference type="NCBI Taxonomy" id="3572"/>
    <lineage>
        <taxon>Eukaryota</taxon>
        <taxon>Viridiplantae</taxon>
        <taxon>Streptophyta</taxon>
        <taxon>Embryophyta</taxon>
        <taxon>Tracheophyta</taxon>
        <taxon>Spermatophyta</taxon>
        <taxon>Magnoliopsida</taxon>
        <taxon>eudicotyledons</taxon>
        <taxon>Gunneridae</taxon>
        <taxon>Pentapetalae</taxon>
        <taxon>Caryophyllales</taxon>
        <taxon>Caryophyllaceae</taxon>
        <taxon>Caryophylleae</taxon>
        <taxon>Saponaria</taxon>
    </lineage>
</organism>
<keyword evidence="1" id="KW-1133">Transmembrane helix</keyword>
<gene>
    <name evidence="2" type="ORF">RND81_09G031400</name>
</gene>
<proteinExistence type="predicted"/>
<comment type="caution">
    <text evidence="2">The sequence shown here is derived from an EMBL/GenBank/DDBJ whole genome shotgun (WGS) entry which is preliminary data.</text>
</comment>
<dbReference type="PANTHER" id="PTHR33625">
    <property type="entry name" value="OS08G0179900 PROTEIN"/>
    <property type="match status" value="1"/>
</dbReference>
<dbReference type="Proteomes" id="UP001443914">
    <property type="component" value="Unassembled WGS sequence"/>
</dbReference>
<evidence type="ECO:0000256" key="1">
    <source>
        <dbReference type="SAM" id="Phobius"/>
    </source>
</evidence>
<dbReference type="EMBL" id="JBDFQZ010000009">
    <property type="protein sequence ID" value="KAK9689049.1"/>
    <property type="molecule type" value="Genomic_DNA"/>
</dbReference>
<keyword evidence="3" id="KW-1185">Reference proteome</keyword>
<accession>A0AAW1IG73</accession>
<protein>
    <submittedName>
        <fullName evidence="2">Uncharacterized protein</fullName>
    </submittedName>
</protein>
<dbReference type="PANTHER" id="PTHR33625:SF4">
    <property type="entry name" value="OS08G0179900 PROTEIN"/>
    <property type="match status" value="1"/>
</dbReference>
<reference evidence="2" key="1">
    <citation type="submission" date="2024-03" db="EMBL/GenBank/DDBJ databases">
        <title>WGS assembly of Saponaria officinalis var. Norfolk2.</title>
        <authorList>
            <person name="Jenkins J."/>
            <person name="Shu S."/>
            <person name="Grimwood J."/>
            <person name="Barry K."/>
            <person name="Goodstein D."/>
            <person name="Schmutz J."/>
            <person name="Leebens-Mack J."/>
            <person name="Osbourn A."/>
        </authorList>
    </citation>
    <scope>NUCLEOTIDE SEQUENCE [LARGE SCALE GENOMIC DNA]</scope>
    <source>
        <strain evidence="2">JIC</strain>
    </source>
</reference>
<sequence>MGGGAAMRTAAKVAGIPSFKSAIRHNGGGMFESPATVAARMTTRPVSATVCDGGVRMEQAVQRPAWELDEWEFASVENEQQIEKQELLISDRNGDVVNKFPRVVFGHVPTIDEAKEATSELKDALEKVYLSSPRSSGSGESYSSLHETKACITHESSVPNGAMQAFMLLNESPAAQTVVASIASDPNVWVAVMQNPSFVEFLESDRKLAYSETKDSVKSSLDAESESLASPRSAVDIDNVEKEGKPEGFMGFIEDVKVTVVDMVSSLTSFVESLFSVPDMEKDKKDGISYDSPKNIFAGGTFMALAMMVIMVVLMKRV</sequence>
<feature type="transmembrane region" description="Helical" evidence="1">
    <location>
        <begin position="296"/>
        <end position="315"/>
    </location>
</feature>
<evidence type="ECO:0000313" key="2">
    <source>
        <dbReference type="EMBL" id="KAK9689049.1"/>
    </source>
</evidence>
<keyword evidence="1" id="KW-0812">Transmembrane</keyword>
<name>A0AAW1IG73_SAPOF</name>